<evidence type="ECO:0000313" key="2">
    <source>
        <dbReference type="Proteomes" id="UP000253919"/>
    </source>
</evidence>
<comment type="caution">
    <text evidence="1">The sequence shown here is derived from an EMBL/GenBank/DDBJ whole genome shotgun (WGS) entry which is preliminary data.</text>
</comment>
<protein>
    <submittedName>
        <fullName evidence="1">Uncharacterized protein</fullName>
    </submittedName>
</protein>
<sequence>MTTTPLTILYLNRLEHQGKLFIKFYYKPHAGLTKKLEQAGGIKFSKQYNCFVCHYSMEQLQLIKQTFYRQAIIDTRYLHRKTTLAATDSTFITLNTAAGTIALPQTNKTKPLVKLVPFEHANKTYLKLQYQSDSGLYQILKSLQGVKWSTTYGCFFLLYPGYSCLTW</sequence>
<dbReference type="Proteomes" id="UP000253919">
    <property type="component" value="Unassembled WGS sequence"/>
</dbReference>
<name>A0A369QC69_9BACT</name>
<accession>A0A369QC69</accession>
<organism evidence="1 2">
    <name type="scientific">Adhaeribacter pallidiroseus</name>
    <dbReference type="NCBI Taxonomy" id="2072847"/>
    <lineage>
        <taxon>Bacteria</taxon>
        <taxon>Pseudomonadati</taxon>
        <taxon>Bacteroidota</taxon>
        <taxon>Cytophagia</taxon>
        <taxon>Cytophagales</taxon>
        <taxon>Hymenobacteraceae</taxon>
        <taxon>Adhaeribacter</taxon>
    </lineage>
</organism>
<keyword evidence="2" id="KW-1185">Reference proteome</keyword>
<proteinExistence type="predicted"/>
<reference evidence="1 2" key="1">
    <citation type="submission" date="2018-04" db="EMBL/GenBank/DDBJ databases">
        <title>Adhaeribacter sp. HMF7616 genome sequencing and assembly.</title>
        <authorList>
            <person name="Kang H."/>
            <person name="Kang J."/>
            <person name="Cha I."/>
            <person name="Kim H."/>
            <person name="Joh K."/>
        </authorList>
    </citation>
    <scope>NUCLEOTIDE SEQUENCE [LARGE SCALE GENOMIC DNA]</scope>
    <source>
        <strain evidence="1 2">HMF7616</strain>
    </source>
</reference>
<gene>
    <name evidence="1" type="ORF">AHMF7616_01087</name>
</gene>
<evidence type="ECO:0000313" key="1">
    <source>
        <dbReference type="EMBL" id="RDC62493.1"/>
    </source>
</evidence>
<dbReference type="AlphaFoldDB" id="A0A369QC69"/>
<dbReference type="RefSeq" id="WP_233507340.1">
    <property type="nucleotide sequence ID" value="NZ_QASA01000001.1"/>
</dbReference>
<dbReference type="EMBL" id="QASA01000001">
    <property type="protein sequence ID" value="RDC62493.1"/>
    <property type="molecule type" value="Genomic_DNA"/>
</dbReference>